<accession>A0A344URI2</accession>
<keyword evidence="2 8" id="KW-0813">Transport</keyword>
<evidence type="ECO:0000256" key="8">
    <source>
        <dbReference type="RuleBase" id="RU363032"/>
    </source>
</evidence>
<dbReference type="EMBL" id="CP025198">
    <property type="protein sequence ID" value="AXE37880.1"/>
    <property type="molecule type" value="Genomic_DNA"/>
</dbReference>
<comment type="subcellular location">
    <subcellularLocation>
        <location evidence="1">Cell inner membrane</location>
        <topology evidence="1">Multi-pass membrane protein</topology>
    </subcellularLocation>
    <subcellularLocation>
        <location evidence="8">Cell membrane</location>
        <topology evidence="8">Multi-pass membrane protein</topology>
    </subcellularLocation>
</comment>
<feature type="transmembrane region" description="Helical" evidence="8">
    <location>
        <begin position="86"/>
        <end position="108"/>
    </location>
</feature>
<dbReference type="CDD" id="cd06261">
    <property type="entry name" value="TM_PBP2"/>
    <property type="match status" value="2"/>
</dbReference>
<organism evidence="11 12">
    <name type="scientific">Acidipropionibacterium virtanenii</name>
    <dbReference type="NCBI Taxonomy" id="2057246"/>
    <lineage>
        <taxon>Bacteria</taxon>
        <taxon>Bacillati</taxon>
        <taxon>Actinomycetota</taxon>
        <taxon>Actinomycetes</taxon>
        <taxon>Propionibacteriales</taxon>
        <taxon>Propionibacteriaceae</taxon>
        <taxon>Acidipropionibacterium</taxon>
    </lineage>
</organism>
<feature type="transmembrane region" description="Helical" evidence="8">
    <location>
        <begin position="537"/>
        <end position="558"/>
    </location>
</feature>
<dbReference type="PROSITE" id="PS50928">
    <property type="entry name" value="ABC_TM1"/>
    <property type="match status" value="2"/>
</dbReference>
<keyword evidence="5 8" id="KW-0812">Transmembrane</keyword>
<feature type="transmembrane region" description="Helical" evidence="8">
    <location>
        <begin position="256"/>
        <end position="276"/>
    </location>
</feature>
<feature type="domain" description="ABC transmembrane type-1" evidence="10">
    <location>
        <begin position="360"/>
        <end position="558"/>
    </location>
</feature>
<comment type="similarity">
    <text evidence="8">Belongs to the binding-protein-dependent transport system permease family.</text>
</comment>
<feature type="transmembrane region" description="Helical" evidence="8">
    <location>
        <begin position="367"/>
        <end position="385"/>
    </location>
</feature>
<sequence>MAATAAPSRPHPGARPRSGRAGTRLWRACWVLAGAVTLGFLAVFFAAPATNLIAKGFVDEAGDPTWSVMASTFAAPRTWRIIRFTLGQAALGTALCLLLGVPGAHLLYRVRWPGRTLARGLVSVPFVLPTVVVGVAFRTLLADTGRLGFLGLDGSWQAITAALVFFNYSVVVRTVGSTWSQLDPRRGEAASALGASPARVFRTVTLPALGPAIASAASVVFLFCASAFGVVLVMGGTKYSTLETEIYLQTVEFLDLPAASSLAIVQLLVVALCLYLSGRAQHRMQRSLGGATPRLLRFRPRRDLGPAVLTVLVALLLLLTPILTLLERSLHVGEDWSLGNYRALGGVGDSGLIVSVWQALGNSLTTALQATVLAVGLGAIVALLLSRRPASRWGRAGLSTTDGLFMLPLGVSAVTVGFGFLITLDRPPLDLRSSPILVPIAQAMVAIPLVVRVLLPSVRGIDPRQQEAAAALGASPWRVLGTIDLPVLGRGLGLAVGFALSTSLGEFGATSFLSRPDHMTLPVAIGRLISQPGAQNYGMAMAASVLLAVMTVVIMSIAETMRPAEVTPW</sequence>
<name>A0A344URI2_9ACTN</name>
<dbReference type="OrthoDB" id="9804629at2"/>
<dbReference type="Pfam" id="PF00528">
    <property type="entry name" value="BPD_transp_1"/>
    <property type="match status" value="1"/>
</dbReference>
<feature type="transmembrane region" description="Helical" evidence="8">
    <location>
        <begin position="120"/>
        <end position="142"/>
    </location>
</feature>
<evidence type="ECO:0000313" key="11">
    <source>
        <dbReference type="EMBL" id="AXE37880.1"/>
    </source>
</evidence>
<dbReference type="GO" id="GO:0055085">
    <property type="term" value="P:transmembrane transport"/>
    <property type="evidence" value="ECO:0007669"/>
    <property type="project" value="InterPro"/>
</dbReference>
<dbReference type="Gene3D" id="1.10.3720.10">
    <property type="entry name" value="MetI-like"/>
    <property type="match status" value="2"/>
</dbReference>
<keyword evidence="6 8" id="KW-1133">Transmembrane helix</keyword>
<dbReference type="PANTHER" id="PTHR43357:SF4">
    <property type="entry name" value="INNER MEMBRANE ABC TRANSPORTER PERMEASE PROTEIN YDCV"/>
    <property type="match status" value="1"/>
</dbReference>
<evidence type="ECO:0000313" key="12">
    <source>
        <dbReference type="Proteomes" id="UP000251995"/>
    </source>
</evidence>
<feature type="transmembrane region" description="Helical" evidence="8">
    <location>
        <begin position="436"/>
        <end position="455"/>
    </location>
</feature>
<feature type="domain" description="ABC transmembrane type-1" evidence="10">
    <location>
        <begin position="82"/>
        <end position="277"/>
    </location>
</feature>
<evidence type="ECO:0000256" key="1">
    <source>
        <dbReference type="ARBA" id="ARBA00004429"/>
    </source>
</evidence>
<feature type="transmembrane region" description="Helical" evidence="8">
    <location>
        <begin position="405"/>
        <end position="424"/>
    </location>
</feature>
<evidence type="ECO:0000256" key="6">
    <source>
        <dbReference type="ARBA" id="ARBA00022989"/>
    </source>
</evidence>
<evidence type="ECO:0000256" key="9">
    <source>
        <dbReference type="SAM" id="MobiDB-lite"/>
    </source>
</evidence>
<evidence type="ECO:0000256" key="4">
    <source>
        <dbReference type="ARBA" id="ARBA00022519"/>
    </source>
</evidence>
<evidence type="ECO:0000259" key="10">
    <source>
        <dbReference type="PROSITE" id="PS50928"/>
    </source>
</evidence>
<evidence type="ECO:0000256" key="7">
    <source>
        <dbReference type="ARBA" id="ARBA00023136"/>
    </source>
</evidence>
<dbReference type="AlphaFoldDB" id="A0A344URI2"/>
<dbReference type="InterPro" id="IPR035906">
    <property type="entry name" value="MetI-like_sf"/>
</dbReference>
<evidence type="ECO:0000256" key="5">
    <source>
        <dbReference type="ARBA" id="ARBA00022692"/>
    </source>
</evidence>
<feature type="transmembrane region" description="Helical" evidence="8">
    <location>
        <begin position="25"/>
        <end position="47"/>
    </location>
</feature>
<keyword evidence="3" id="KW-1003">Cell membrane</keyword>
<gene>
    <name evidence="11" type="primary">phnU</name>
    <name evidence="11" type="ORF">JS278_00689</name>
</gene>
<feature type="transmembrane region" description="Helical" evidence="8">
    <location>
        <begin position="154"/>
        <end position="176"/>
    </location>
</feature>
<feature type="region of interest" description="Disordered" evidence="9">
    <location>
        <begin position="1"/>
        <end position="20"/>
    </location>
</feature>
<dbReference type="SUPFAM" id="SSF161098">
    <property type="entry name" value="MetI-like"/>
    <property type="match status" value="2"/>
</dbReference>
<keyword evidence="7 8" id="KW-0472">Membrane</keyword>
<keyword evidence="12" id="KW-1185">Reference proteome</keyword>
<evidence type="ECO:0000256" key="3">
    <source>
        <dbReference type="ARBA" id="ARBA00022475"/>
    </source>
</evidence>
<dbReference type="Proteomes" id="UP000251995">
    <property type="component" value="Chromosome"/>
</dbReference>
<feature type="transmembrane region" description="Helical" evidence="8">
    <location>
        <begin position="304"/>
        <end position="326"/>
    </location>
</feature>
<proteinExistence type="inferred from homology"/>
<protein>
    <submittedName>
        <fullName evidence="11">2-aminoethylphosphonate transport system permease protein PhnU</fullName>
    </submittedName>
</protein>
<dbReference type="KEGG" id="acij:JS278_00689"/>
<feature type="transmembrane region" description="Helical" evidence="8">
    <location>
        <begin position="212"/>
        <end position="236"/>
    </location>
</feature>
<dbReference type="GO" id="GO:0005886">
    <property type="term" value="C:plasma membrane"/>
    <property type="evidence" value="ECO:0007669"/>
    <property type="project" value="UniProtKB-SubCell"/>
</dbReference>
<dbReference type="RefSeq" id="WP_114043978.1">
    <property type="nucleotide sequence ID" value="NZ_CP025198.1"/>
</dbReference>
<reference evidence="11 12" key="1">
    <citation type="submission" date="2017-12" db="EMBL/GenBank/DDBJ databases">
        <title>The whole genome sequence of the Acidipropionibacterium virtanenii sp. nov. type strain JS278.</title>
        <authorList>
            <person name="Laine P."/>
            <person name="Deptula P."/>
            <person name="Varmanen P."/>
            <person name="Auvinen P."/>
        </authorList>
    </citation>
    <scope>NUCLEOTIDE SEQUENCE [LARGE SCALE GENOMIC DNA]</scope>
    <source>
        <strain evidence="11 12">JS278</strain>
    </source>
</reference>
<keyword evidence="4" id="KW-0997">Cell inner membrane</keyword>
<dbReference type="PANTHER" id="PTHR43357">
    <property type="entry name" value="INNER MEMBRANE ABC TRANSPORTER PERMEASE PROTEIN YDCV"/>
    <property type="match status" value="1"/>
</dbReference>
<dbReference type="InterPro" id="IPR000515">
    <property type="entry name" value="MetI-like"/>
</dbReference>
<evidence type="ECO:0000256" key="2">
    <source>
        <dbReference type="ARBA" id="ARBA00022448"/>
    </source>
</evidence>